<sequence length="172" mass="18642">MRGADDPNSDTVNPIKVPEAPMDQTPSERPWCFGRLGFGATFRVGRRRIGSDVVDSAILKVATTNHAFHFGVHAGVPSRCSFLSVNTHTESLPEPLGSKSGHAGASRCCRSHSDNDLSDCLVGVFRSTYPFRVKQGGRGFEPLRIGANRAVEPQHVVARTAICPHNFESLSE</sequence>
<name>A0A1Q9EVK8_SYMMI</name>
<reference evidence="2 3" key="1">
    <citation type="submission" date="2016-02" db="EMBL/GenBank/DDBJ databases">
        <title>Genome analysis of coral dinoflagellate symbionts highlights evolutionary adaptations to a symbiotic lifestyle.</title>
        <authorList>
            <person name="Aranda M."/>
            <person name="Li Y."/>
            <person name="Liew Y.J."/>
            <person name="Baumgarten S."/>
            <person name="Simakov O."/>
            <person name="Wilson M."/>
            <person name="Piel J."/>
            <person name="Ashoor H."/>
            <person name="Bougouffa S."/>
            <person name="Bajic V.B."/>
            <person name="Ryu T."/>
            <person name="Ravasi T."/>
            <person name="Bayer T."/>
            <person name="Micklem G."/>
            <person name="Kim H."/>
            <person name="Bhak J."/>
            <person name="Lajeunesse T.C."/>
            <person name="Voolstra C.R."/>
        </authorList>
    </citation>
    <scope>NUCLEOTIDE SEQUENCE [LARGE SCALE GENOMIC DNA]</scope>
    <source>
        <strain evidence="2 3">CCMP2467</strain>
    </source>
</reference>
<organism evidence="2 3">
    <name type="scientific">Symbiodinium microadriaticum</name>
    <name type="common">Dinoflagellate</name>
    <name type="synonym">Zooxanthella microadriatica</name>
    <dbReference type="NCBI Taxonomy" id="2951"/>
    <lineage>
        <taxon>Eukaryota</taxon>
        <taxon>Sar</taxon>
        <taxon>Alveolata</taxon>
        <taxon>Dinophyceae</taxon>
        <taxon>Suessiales</taxon>
        <taxon>Symbiodiniaceae</taxon>
        <taxon>Symbiodinium</taxon>
    </lineage>
</organism>
<comment type="caution">
    <text evidence="2">The sequence shown here is derived from an EMBL/GenBank/DDBJ whole genome shotgun (WGS) entry which is preliminary data.</text>
</comment>
<gene>
    <name evidence="2" type="ORF">AK812_SmicGene4769</name>
</gene>
<dbReference type="Proteomes" id="UP000186817">
    <property type="component" value="Unassembled WGS sequence"/>
</dbReference>
<proteinExistence type="predicted"/>
<keyword evidence="3" id="KW-1185">Reference proteome</keyword>
<accession>A0A1Q9EVK8</accession>
<evidence type="ECO:0000313" key="2">
    <source>
        <dbReference type="EMBL" id="OLQ11432.1"/>
    </source>
</evidence>
<dbReference type="EMBL" id="LSRX01000059">
    <property type="protein sequence ID" value="OLQ11432.1"/>
    <property type="molecule type" value="Genomic_DNA"/>
</dbReference>
<feature type="region of interest" description="Disordered" evidence="1">
    <location>
        <begin position="1"/>
        <end position="26"/>
    </location>
</feature>
<evidence type="ECO:0000256" key="1">
    <source>
        <dbReference type="SAM" id="MobiDB-lite"/>
    </source>
</evidence>
<protein>
    <submittedName>
        <fullName evidence="2">Uncharacterized protein</fullName>
    </submittedName>
</protein>
<dbReference type="AlphaFoldDB" id="A0A1Q9EVK8"/>
<evidence type="ECO:0000313" key="3">
    <source>
        <dbReference type="Proteomes" id="UP000186817"/>
    </source>
</evidence>